<protein>
    <submittedName>
        <fullName evidence="3">Uncharacterized protein</fullName>
    </submittedName>
</protein>
<dbReference type="OrthoDB" id="211933at2"/>
<organism evidence="3 4">
    <name type="scientific">Solitalea canadensis (strain ATCC 29591 / DSM 3403 / JCM 21819 / LMG 8368 / NBRC 15130 / NCIMB 12057 / USAM 9D)</name>
    <name type="common">Flexibacter canadensis</name>
    <dbReference type="NCBI Taxonomy" id="929556"/>
    <lineage>
        <taxon>Bacteria</taxon>
        <taxon>Pseudomonadati</taxon>
        <taxon>Bacteroidota</taxon>
        <taxon>Sphingobacteriia</taxon>
        <taxon>Sphingobacteriales</taxon>
        <taxon>Sphingobacteriaceae</taxon>
        <taxon>Solitalea</taxon>
    </lineage>
</organism>
<dbReference type="STRING" id="929556.Solca_2143"/>
<dbReference type="InterPro" id="IPR058652">
    <property type="entry name" value="VapC50_C"/>
</dbReference>
<evidence type="ECO:0000313" key="4">
    <source>
        <dbReference type="Proteomes" id="UP000007590"/>
    </source>
</evidence>
<keyword evidence="4" id="KW-1185">Reference proteome</keyword>
<dbReference type="InterPro" id="IPR002716">
    <property type="entry name" value="PIN_dom"/>
</dbReference>
<dbReference type="Proteomes" id="UP000007590">
    <property type="component" value="Chromosome"/>
</dbReference>
<gene>
    <name evidence="3" type="ordered locus">Solca_2143</name>
</gene>
<dbReference type="Pfam" id="PF13470">
    <property type="entry name" value="PIN_3"/>
    <property type="match status" value="1"/>
</dbReference>
<evidence type="ECO:0000259" key="2">
    <source>
        <dbReference type="Pfam" id="PF26343"/>
    </source>
</evidence>
<evidence type="ECO:0000313" key="3">
    <source>
        <dbReference type="EMBL" id="AFD07196.1"/>
    </source>
</evidence>
<feature type="domain" description="PIN" evidence="1">
    <location>
        <begin position="4"/>
        <end position="109"/>
    </location>
</feature>
<dbReference type="AlphaFoldDB" id="H8KU84"/>
<sequence>MIAILDANVLYPAPLRDFLMHLANVKLYQPKWSAQIQEEWVRNLLIKRPDLNMNGIKRTVDLMNEIFPDANVNGFGNLIDGLDLPDPDDRHVLAAAIKSKSKFIITHNLKDFPNTVLKDFNITILHPDDFVLELIENNDVLVIEAFMNQVKKLKNPSRKVPEVLDTLYNQGLKKTVEQIKVKLKIFD</sequence>
<dbReference type="HOGENOM" id="CLU_096418_0_1_10"/>
<dbReference type="eggNOG" id="COG1569">
    <property type="taxonomic scope" value="Bacteria"/>
</dbReference>
<feature type="domain" description="VapC50 C-terminal" evidence="2">
    <location>
        <begin position="127"/>
        <end position="179"/>
    </location>
</feature>
<dbReference type="Pfam" id="PF26343">
    <property type="entry name" value="VapC50_C"/>
    <property type="match status" value="1"/>
</dbReference>
<evidence type="ECO:0000259" key="1">
    <source>
        <dbReference type="Pfam" id="PF13470"/>
    </source>
</evidence>
<dbReference type="EMBL" id="CP003349">
    <property type="protein sequence ID" value="AFD07196.1"/>
    <property type="molecule type" value="Genomic_DNA"/>
</dbReference>
<proteinExistence type="predicted"/>
<dbReference type="KEGG" id="scn:Solca_2143"/>
<reference evidence="3" key="1">
    <citation type="submission" date="2012-02" db="EMBL/GenBank/DDBJ databases">
        <title>The complete genome of Solitalea canadensis DSM 3403.</title>
        <authorList>
            <consortium name="US DOE Joint Genome Institute (JGI-PGF)"/>
            <person name="Lucas S."/>
            <person name="Copeland A."/>
            <person name="Lapidus A."/>
            <person name="Glavina del Rio T."/>
            <person name="Dalin E."/>
            <person name="Tice H."/>
            <person name="Bruce D."/>
            <person name="Goodwin L."/>
            <person name="Pitluck S."/>
            <person name="Peters L."/>
            <person name="Ovchinnikova G."/>
            <person name="Lu M."/>
            <person name="Kyrpides N."/>
            <person name="Mavromatis K."/>
            <person name="Ivanova N."/>
            <person name="Brettin T."/>
            <person name="Detter J.C."/>
            <person name="Han C."/>
            <person name="Larimer F."/>
            <person name="Land M."/>
            <person name="Hauser L."/>
            <person name="Markowitz V."/>
            <person name="Cheng J.-F."/>
            <person name="Hugenholtz P."/>
            <person name="Woyke T."/>
            <person name="Wu D."/>
            <person name="Spring S."/>
            <person name="Schroeder M."/>
            <person name="Kopitz M."/>
            <person name="Brambilla E."/>
            <person name="Klenk H.-P."/>
            <person name="Eisen J.A."/>
        </authorList>
    </citation>
    <scope>NUCLEOTIDE SEQUENCE</scope>
    <source>
        <strain evidence="3">DSM 3403</strain>
    </source>
</reference>
<dbReference type="RefSeq" id="WP_014680423.1">
    <property type="nucleotide sequence ID" value="NC_017770.1"/>
</dbReference>
<name>H8KU84_SOLCM</name>
<accession>H8KU84</accession>